<keyword evidence="2" id="KW-0805">Transcription regulation</keyword>
<dbReference type="EMBL" id="CP025688">
    <property type="protein sequence ID" value="QAA21177.1"/>
    <property type="molecule type" value="Genomic_DNA"/>
</dbReference>
<reference evidence="8 11" key="2">
    <citation type="submission" date="2019-09" db="EMBL/GenBank/DDBJ databases">
        <title>Complete genome sequence of Sporolactobacillus terrae 70-3.</title>
        <authorList>
            <person name="Tanaka N."/>
            <person name="Shiwa Y."/>
            <person name="Fujita N."/>
            <person name="Tanasupawat S."/>
        </authorList>
    </citation>
    <scope>NUCLEOTIDE SEQUENCE [LARGE SCALE GENOMIC DNA]</scope>
    <source>
        <strain evidence="8 11">70-3</strain>
    </source>
</reference>
<evidence type="ECO:0000313" key="11">
    <source>
        <dbReference type="Proteomes" id="UP000326951"/>
    </source>
</evidence>
<gene>
    <name evidence="9" type="ORF">C0674_00095</name>
    <name evidence="8" type="ORF">St703_00190</name>
</gene>
<dbReference type="GO" id="GO:0006352">
    <property type="term" value="P:DNA-templated transcription initiation"/>
    <property type="evidence" value="ECO:0007669"/>
    <property type="project" value="InterPro"/>
</dbReference>
<dbReference type="InterPro" id="IPR014284">
    <property type="entry name" value="RNA_pol_sigma-70_dom"/>
</dbReference>
<dbReference type="InterPro" id="IPR013324">
    <property type="entry name" value="RNA_pol_sigma_r3/r4-like"/>
</dbReference>
<evidence type="ECO:0000256" key="5">
    <source>
        <dbReference type="ARBA" id="ARBA00023163"/>
    </source>
</evidence>
<dbReference type="Proteomes" id="UP000326951">
    <property type="component" value="Chromosome"/>
</dbReference>
<evidence type="ECO:0000313" key="8">
    <source>
        <dbReference type="EMBL" id="BBN97314.1"/>
    </source>
</evidence>
<comment type="similarity">
    <text evidence="1">Belongs to the sigma-70 factor family. ECF subfamily.</text>
</comment>
<dbReference type="SUPFAM" id="SSF88659">
    <property type="entry name" value="Sigma3 and sigma4 domains of RNA polymerase sigma factors"/>
    <property type="match status" value="1"/>
</dbReference>
<evidence type="ECO:0000256" key="3">
    <source>
        <dbReference type="ARBA" id="ARBA00023082"/>
    </source>
</evidence>
<dbReference type="InterPro" id="IPR013325">
    <property type="entry name" value="RNA_pol_sigma_r2"/>
</dbReference>
<dbReference type="CDD" id="cd06171">
    <property type="entry name" value="Sigma70_r4"/>
    <property type="match status" value="1"/>
</dbReference>
<evidence type="ECO:0000259" key="6">
    <source>
        <dbReference type="Pfam" id="PF04542"/>
    </source>
</evidence>
<organism evidence="8 11">
    <name type="scientific">Sporolactobacillus terrae</name>
    <dbReference type="NCBI Taxonomy" id="269673"/>
    <lineage>
        <taxon>Bacteria</taxon>
        <taxon>Bacillati</taxon>
        <taxon>Bacillota</taxon>
        <taxon>Bacilli</taxon>
        <taxon>Bacillales</taxon>
        <taxon>Sporolactobacillaceae</taxon>
        <taxon>Sporolactobacillus</taxon>
    </lineage>
</organism>
<keyword evidence="10" id="KW-1185">Reference proteome</keyword>
<name>A0A410D513_9BACL</name>
<dbReference type="InterPro" id="IPR007627">
    <property type="entry name" value="RNA_pol_sigma70_r2"/>
</dbReference>
<accession>A0A410D513</accession>
<feature type="domain" description="RNA polymerase sigma-70 region 2" evidence="6">
    <location>
        <begin position="22"/>
        <end position="83"/>
    </location>
</feature>
<dbReference type="Gene3D" id="1.10.10.10">
    <property type="entry name" value="Winged helix-like DNA-binding domain superfamily/Winged helix DNA-binding domain"/>
    <property type="match status" value="1"/>
</dbReference>
<evidence type="ECO:0000313" key="10">
    <source>
        <dbReference type="Proteomes" id="UP000285882"/>
    </source>
</evidence>
<dbReference type="NCBIfam" id="TIGR02937">
    <property type="entry name" value="sigma70-ECF"/>
    <property type="match status" value="1"/>
</dbReference>
<dbReference type="PANTHER" id="PTHR43133:SF8">
    <property type="entry name" value="RNA POLYMERASE SIGMA FACTOR HI_1459-RELATED"/>
    <property type="match status" value="1"/>
</dbReference>
<evidence type="ECO:0000256" key="4">
    <source>
        <dbReference type="ARBA" id="ARBA00023125"/>
    </source>
</evidence>
<dbReference type="InterPro" id="IPR036388">
    <property type="entry name" value="WH-like_DNA-bd_sf"/>
</dbReference>
<dbReference type="Pfam" id="PF04542">
    <property type="entry name" value="Sigma70_r2"/>
    <property type="match status" value="1"/>
</dbReference>
<evidence type="ECO:0000313" key="9">
    <source>
        <dbReference type="EMBL" id="QAA21177.1"/>
    </source>
</evidence>
<keyword evidence="3" id="KW-0731">Sigma factor</keyword>
<dbReference type="AlphaFoldDB" id="A0A410D513"/>
<dbReference type="GO" id="GO:0003677">
    <property type="term" value="F:DNA binding"/>
    <property type="evidence" value="ECO:0007669"/>
    <property type="project" value="UniProtKB-KW"/>
</dbReference>
<proteinExistence type="inferred from homology"/>
<sequence>MNHPFEQWKQSKDDAFTEQFSPYLSMMRRQCRRLAGNVWDGDDLLQHALIKSFKAWQANPSRPMTKAYLYRIISNAWIDDYRKMRLPEFVQESFDDMAARTDVPQANERLSAAMKIILEKLNRNQILVYLMHEGWGLSAAAIGKRCGITAGNVRVILHRAKKRLTSAQREFVSGRMLSDRDLARWLTAFQSGDPERLLTLFQNDRLQSKTYSSCGSRGITCQLAA</sequence>
<dbReference type="PANTHER" id="PTHR43133">
    <property type="entry name" value="RNA POLYMERASE ECF-TYPE SIGMA FACTO"/>
    <property type="match status" value="1"/>
</dbReference>
<dbReference type="InterPro" id="IPR039425">
    <property type="entry name" value="RNA_pol_sigma-70-like"/>
</dbReference>
<evidence type="ECO:0000256" key="1">
    <source>
        <dbReference type="ARBA" id="ARBA00010641"/>
    </source>
</evidence>
<reference evidence="9 10" key="1">
    <citation type="submission" date="2018-01" db="EMBL/GenBank/DDBJ databases">
        <title>Complete genome sequencing of Sporolactobacillus terrae DLG3.</title>
        <authorList>
            <person name="Nam Y.-D."/>
            <person name="Kang J."/>
            <person name="Chung W.-H."/>
        </authorList>
    </citation>
    <scope>NUCLEOTIDE SEQUENCE [LARGE SCALE GENOMIC DNA]</scope>
    <source>
        <strain evidence="9 10">DLG3</strain>
    </source>
</reference>
<feature type="domain" description="RNA polymerase sigma factor 70 region 4 type 2" evidence="7">
    <location>
        <begin position="118"/>
        <end position="164"/>
    </location>
</feature>
<keyword evidence="5" id="KW-0804">Transcription</keyword>
<dbReference type="Gene3D" id="1.10.1740.10">
    <property type="match status" value="1"/>
</dbReference>
<evidence type="ECO:0000256" key="2">
    <source>
        <dbReference type="ARBA" id="ARBA00023015"/>
    </source>
</evidence>
<protein>
    <submittedName>
        <fullName evidence="9">Sigma-70 family RNA polymerase sigma factor</fullName>
    </submittedName>
</protein>
<keyword evidence="4" id="KW-0238">DNA-binding</keyword>
<dbReference type="RefSeq" id="WP_028978153.1">
    <property type="nucleotide sequence ID" value="NZ_AP021853.1"/>
</dbReference>
<evidence type="ECO:0000259" key="7">
    <source>
        <dbReference type="Pfam" id="PF08281"/>
    </source>
</evidence>
<dbReference type="Proteomes" id="UP000285882">
    <property type="component" value="Chromosome"/>
</dbReference>
<dbReference type="Pfam" id="PF08281">
    <property type="entry name" value="Sigma70_r4_2"/>
    <property type="match status" value="1"/>
</dbReference>
<dbReference type="GO" id="GO:0016987">
    <property type="term" value="F:sigma factor activity"/>
    <property type="evidence" value="ECO:0007669"/>
    <property type="project" value="UniProtKB-KW"/>
</dbReference>
<dbReference type="STRING" id="1449983.GCA_000647835_01148"/>
<dbReference type="EMBL" id="AP021853">
    <property type="protein sequence ID" value="BBN97314.1"/>
    <property type="molecule type" value="Genomic_DNA"/>
</dbReference>
<dbReference type="SUPFAM" id="SSF88946">
    <property type="entry name" value="Sigma2 domain of RNA polymerase sigma factors"/>
    <property type="match status" value="1"/>
</dbReference>
<dbReference type="InterPro" id="IPR013249">
    <property type="entry name" value="RNA_pol_sigma70_r4_t2"/>
</dbReference>